<dbReference type="Gene3D" id="3.40.50.1820">
    <property type="entry name" value="alpha/beta hydrolase"/>
    <property type="match status" value="1"/>
</dbReference>
<dbReference type="PANTHER" id="PTHR43798:SF33">
    <property type="entry name" value="HYDROLASE, PUTATIVE (AFU_ORTHOLOGUE AFUA_2G14860)-RELATED"/>
    <property type="match status" value="1"/>
</dbReference>
<evidence type="ECO:0000259" key="1">
    <source>
        <dbReference type="Pfam" id="PF00561"/>
    </source>
</evidence>
<comment type="caution">
    <text evidence="2">The sequence shown here is derived from an EMBL/GenBank/DDBJ whole genome shotgun (WGS) entry which is preliminary data.</text>
</comment>
<protein>
    <submittedName>
        <fullName evidence="2">Pimeloyl-ACP methyl ester carboxylesterase</fullName>
    </submittedName>
</protein>
<reference evidence="2 3" key="1">
    <citation type="submission" date="2020-07" db="EMBL/GenBank/DDBJ databases">
        <title>Sequencing the genomes of 1000 actinobacteria strains.</title>
        <authorList>
            <person name="Klenk H.-P."/>
        </authorList>
    </citation>
    <scope>NUCLEOTIDE SEQUENCE [LARGE SCALE GENOMIC DNA]</scope>
    <source>
        <strain evidence="2 3">DSM 26474</strain>
    </source>
</reference>
<dbReference type="RefSeq" id="WP_179546453.1">
    <property type="nucleotide sequence ID" value="NZ_BSEW01000001.1"/>
</dbReference>
<evidence type="ECO:0000313" key="2">
    <source>
        <dbReference type="EMBL" id="NYD69058.1"/>
    </source>
</evidence>
<dbReference type="SUPFAM" id="SSF53474">
    <property type="entry name" value="alpha/beta-Hydrolases"/>
    <property type="match status" value="1"/>
</dbReference>
<gene>
    <name evidence="2" type="ORF">BJ984_000216</name>
</gene>
<dbReference type="PRINTS" id="PR00111">
    <property type="entry name" value="ABHYDROLASE"/>
</dbReference>
<accession>A0A852S723</accession>
<dbReference type="Proteomes" id="UP000549913">
    <property type="component" value="Unassembled WGS sequence"/>
</dbReference>
<dbReference type="GO" id="GO:0016020">
    <property type="term" value="C:membrane"/>
    <property type="evidence" value="ECO:0007669"/>
    <property type="project" value="TreeGrafter"/>
</dbReference>
<dbReference type="GO" id="GO:0003824">
    <property type="term" value="F:catalytic activity"/>
    <property type="evidence" value="ECO:0007669"/>
    <property type="project" value="UniProtKB-ARBA"/>
</dbReference>
<organism evidence="2 3">
    <name type="scientific">Herbiconiux flava</name>
    <dbReference type="NCBI Taxonomy" id="881268"/>
    <lineage>
        <taxon>Bacteria</taxon>
        <taxon>Bacillati</taxon>
        <taxon>Actinomycetota</taxon>
        <taxon>Actinomycetes</taxon>
        <taxon>Micrococcales</taxon>
        <taxon>Microbacteriaceae</taxon>
        <taxon>Herbiconiux</taxon>
    </lineage>
</organism>
<dbReference type="EMBL" id="JACCBM010000001">
    <property type="protein sequence ID" value="NYD69058.1"/>
    <property type="molecule type" value="Genomic_DNA"/>
</dbReference>
<dbReference type="InterPro" id="IPR029058">
    <property type="entry name" value="AB_hydrolase_fold"/>
</dbReference>
<feature type="domain" description="AB hydrolase-1" evidence="1">
    <location>
        <begin position="4"/>
        <end position="110"/>
    </location>
</feature>
<sequence>MTTLLLHGLGGSPSQPLSLFSPIIPPTETVLAPDVRGHGDDQRVSGPASAFSLAALASDVASQVRSSVGDTPLTVIGISMGAGIALRLALAAAASAPDALAIGRLVFVRPAFTDVPLPRNLLPFPVIGSLLSRLGAVEGERSFRGTALYREALEESPLGAEGLLEQFRSPGAAARARRLIEIPRSVAFSASESLASIGVPTAIAWAPRDPVHPVSVAEQWMDELDGAASIPLPARDDGYGAYVRATRVGVASWLGWGA</sequence>
<dbReference type="InterPro" id="IPR050266">
    <property type="entry name" value="AB_hydrolase_sf"/>
</dbReference>
<keyword evidence="3" id="KW-1185">Reference proteome</keyword>
<dbReference type="PANTHER" id="PTHR43798">
    <property type="entry name" value="MONOACYLGLYCEROL LIPASE"/>
    <property type="match status" value="1"/>
</dbReference>
<dbReference type="InterPro" id="IPR000073">
    <property type="entry name" value="AB_hydrolase_1"/>
</dbReference>
<dbReference type="Pfam" id="PF00561">
    <property type="entry name" value="Abhydrolase_1"/>
    <property type="match status" value="1"/>
</dbReference>
<evidence type="ECO:0000313" key="3">
    <source>
        <dbReference type="Proteomes" id="UP000549913"/>
    </source>
</evidence>
<proteinExistence type="predicted"/>
<dbReference type="AlphaFoldDB" id="A0A852S723"/>
<name>A0A852S723_9MICO</name>